<evidence type="ECO:0000256" key="5">
    <source>
        <dbReference type="ARBA" id="ARBA00056105"/>
    </source>
</evidence>
<feature type="transmembrane region" description="Helical" evidence="10">
    <location>
        <begin position="145"/>
        <end position="164"/>
    </location>
</feature>
<evidence type="ECO:0000256" key="1">
    <source>
        <dbReference type="ARBA" id="ARBA00004496"/>
    </source>
</evidence>
<name>A0A6G0WJ10_9STRA</name>
<feature type="transmembrane region" description="Helical" evidence="10">
    <location>
        <begin position="176"/>
        <end position="193"/>
    </location>
</feature>
<accession>A0A6G0WJ10</accession>
<dbReference type="Pfam" id="PF13181">
    <property type="entry name" value="TPR_8"/>
    <property type="match status" value="2"/>
</dbReference>
<keyword evidence="10" id="KW-1133">Transmembrane helix</keyword>
<keyword evidence="4 9" id="KW-0802">TPR repeat</keyword>
<evidence type="ECO:0000256" key="9">
    <source>
        <dbReference type="PROSITE-ProRule" id="PRU00339"/>
    </source>
</evidence>
<comment type="function">
    <text evidence="5">Acts as a co-chaperone and mediates the association of the chaperones HSP70 and HSP90 probably facilitating substrate transfer from HSP70 to HSP90. Stimulates HSP70 ATPase activity and, in contrast, inhibits HSP90 ATPase activity.</text>
</comment>
<dbReference type="Gene3D" id="1.25.40.10">
    <property type="entry name" value="Tetratricopeptide repeat domain"/>
    <property type="match status" value="1"/>
</dbReference>
<comment type="subcellular location">
    <subcellularLocation>
        <location evidence="1">Cytoplasm</location>
    </subcellularLocation>
</comment>
<keyword evidence="3" id="KW-0677">Repeat</keyword>
<dbReference type="FunFam" id="1.25.40.10:FF:000020">
    <property type="entry name" value="Stress-induced phosphoprotein 1"/>
    <property type="match status" value="1"/>
</dbReference>
<keyword evidence="2" id="KW-0963">Cytoplasm</keyword>
<proteinExistence type="predicted"/>
<evidence type="ECO:0000256" key="2">
    <source>
        <dbReference type="ARBA" id="ARBA00022490"/>
    </source>
</evidence>
<organism evidence="11 12">
    <name type="scientific">Aphanomyces euteiches</name>
    <dbReference type="NCBI Taxonomy" id="100861"/>
    <lineage>
        <taxon>Eukaryota</taxon>
        <taxon>Sar</taxon>
        <taxon>Stramenopiles</taxon>
        <taxon>Oomycota</taxon>
        <taxon>Saprolegniomycetes</taxon>
        <taxon>Saprolegniales</taxon>
        <taxon>Verrucalvaceae</taxon>
        <taxon>Aphanomyces</taxon>
    </lineage>
</organism>
<dbReference type="PANTHER" id="PTHR22904">
    <property type="entry name" value="TPR REPEAT CONTAINING PROTEIN"/>
    <property type="match status" value="1"/>
</dbReference>
<evidence type="ECO:0000256" key="6">
    <source>
        <dbReference type="ARBA" id="ARBA00066016"/>
    </source>
</evidence>
<dbReference type="InterPro" id="IPR005344">
    <property type="entry name" value="TMEM33/Pom33"/>
</dbReference>
<dbReference type="SMART" id="SM00028">
    <property type="entry name" value="TPR"/>
    <property type="match status" value="3"/>
</dbReference>
<evidence type="ECO:0000256" key="4">
    <source>
        <dbReference type="ARBA" id="ARBA00022803"/>
    </source>
</evidence>
<evidence type="ECO:0000313" key="12">
    <source>
        <dbReference type="Proteomes" id="UP000481153"/>
    </source>
</evidence>
<dbReference type="InterPro" id="IPR019734">
    <property type="entry name" value="TPR_rpt"/>
</dbReference>
<comment type="subunit">
    <text evidence="6">Monomer. Homodimer. Forms a complex composed of HOP and chaperones HSP70 and HSP90; the interaction is stronger in the absence of ATP. Interacts (via TPR 1, 2, 3, 7, 8 and 9 repeats) with HSP70 (via C-terminus); the interaction is direct and is stronger in the absence of ATP. Interacts (via TPR 4, 5 and 6 repeats) with HSP90 (via C-terminus); the interaction is direct.</text>
</comment>
<evidence type="ECO:0000313" key="11">
    <source>
        <dbReference type="EMBL" id="KAF0727197.1"/>
    </source>
</evidence>
<feature type="repeat" description="TPR" evidence="9">
    <location>
        <begin position="72"/>
        <end position="105"/>
    </location>
</feature>
<dbReference type="GO" id="GO:0005737">
    <property type="term" value="C:cytoplasm"/>
    <property type="evidence" value="ECO:0007669"/>
    <property type="project" value="UniProtKB-SubCell"/>
</dbReference>
<dbReference type="EMBL" id="VJMJ01000200">
    <property type="protein sequence ID" value="KAF0727197.1"/>
    <property type="molecule type" value="Genomic_DNA"/>
</dbReference>
<dbReference type="VEuPathDB" id="FungiDB:AeMF1_000111"/>
<dbReference type="AlphaFoldDB" id="A0A6G0WJ10"/>
<dbReference type="InterPro" id="IPR011990">
    <property type="entry name" value="TPR-like_helical_dom_sf"/>
</dbReference>
<evidence type="ECO:0000256" key="8">
    <source>
        <dbReference type="ARBA" id="ARBA00076447"/>
    </source>
</evidence>
<dbReference type="InterPro" id="IPR013105">
    <property type="entry name" value="TPR_2"/>
</dbReference>
<feature type="transmembrane region" description="Helical" evidence="10">
    <location>
        <begin position="214"/>
        <end position="235"/>
    </location>
</feature>
<sequence>MDAADEAKTRGNRYFQDGQYQQAVDAFTEAISIDGTNAVYYSNRSGAYLKLNKAAQAVADAKKCVELRPDWPKGYSRLGTALYYQKKYTEAKAAYEKGLTKDSSDANLKDGLKNATAALAGTGAPQSLSQLCWQTTHAKFRSYQFALRSLMVISFLLYWTVGWVNPGLGYFCYANFFKLAVLNYVSFLAYNHGTPKFNQAYAQSLVLDPATQSLLFSLLFWLSTPYAMALLPVFLSEFVQFSSFAGSLLLATGSSLGSTIEAKVFDPIMPYFVGSQTQWHTLNNHAKWAAVYHRTPSVVASVEVAIGLSLIFELLTPARNFMLLLVYWQLLRIRYMISPQLKNAFADLDRAIATLVYHPRCPSIVATGYAKLKDMMAKAVAMPTPEQAQQQASAMPKCTIM</sequence>
<reference evidence="11 12" key="1">
    <citation type="submission" date="2019-07" db="EMBL/GenBank/DDBJ databases">
        <title>Genomics analysis of Aphanomyces spp. identifies a new class of oomycete effector associated with host adaptation.</title>
        <authorList>
            <person name="Gaulin E."/>
        </authorList>
    </citation>
    <scope>NUCLEOTIDE SEQUENCE [LARGE SCALE GENOMIC DNA]</scope>
    <source>
        <strain evidence="11 12">ATCC 201684</strain>
    </source>
</reference>
<dbReference type="Pfam" id="PF03661">
    <property type="entry name" value="TMEM33_Pom33"/>
    <property type="match status" value="1"/>
</dbReference>
<comment type="caution">
    <text evidence="11">The sequence shown here is derived from an EMBL/GenBank/DDBJ whole genome shotgun (WGS) entry which is preliminary data.</text>
</comment>
<dbReference type="Pfam" id="PF07719">
    <property type="entry name" value="TPR_2"/>
    <property type="match status" value="1"/>
</dbReference>
<dbReference type="Proteomes" id="UP000481153">
    <property type="component" value="Unassembled WGS sequence"/>
</dbReference>
<evidence type="ECO:0000256" key="3">
    <source>
        <dbReference type="ARBA" id="ARBA00022737"/>
    </source>
</evidence>
<dbReference type="PROSITE" id="PS50005">
    <property type="entry name" value="TPR"/>
    <property type="match status" value="2"/>
</dbReference>
<keyword evidence="10" id="KW-0812">Transmembrane</keyword>
<evidence type="ECO:0000256" key="10">
    <source>
        <dbReference type="SAM" id="Phobius"/>
    </source>
</evidence>
<dbReference type="GO" id="GO:0051879">
    <property type="term" value="F:Hsp90 protein binding"/>
    <property type="evidence" value="ECO:0007669"/>
    <property type="project" value="TreeGrafter"/>
</dbReference>
<feature type="repeat" description="TPR" evidence="9">
    <location>
        <begin position="4"/>
        <end position="37"/>
    </location>
</feature>
<dbReference type="GO" id="GO:0016020">
    <property type="term" value="C:membrane"/>
    <property type="evidence" value="ECO:0007669"/>
    <property type="project" value="InterPro"/>
</dbReference>
<dbReference type="PANTHER" id="PTHR22904:SF523">
    <property type="entry name" value="STRESS-INDUCED-PHOSPHOPROTEIN 1"/>
    <property type="match status" value="1"/>
</dbReference>
<evidence type="ECO:0000256" key="7">
    <source>
        <dbReference type="ARBA" id="ARBA00074766"/>
    </source>
</evidence>
<gene>
    <name evidence="11" type="ORF">Ae201684_014726</name>
</gene>
<keyword evidence="10" id="KW-0472">Membrane</keyword>
<dbReference type="SUPFAM" id="SSF48452">
    <property type="entry name" value="TPR-like"/>
    <property type="match status" value="1"/>
</dbReference>
<protein>
    <recommendedName>
        <fullName evidence="7">Hsp70-Hsp90 organising protein</fullName>
    </recommendedName>
    <alternativeName>
        <fullName evidence="8">Stress-inducible protein 1</fullName>
    </alternativeName>
</protein>
<keyword evidence="12" id="KW-1185">Reference proteome</keyword>